<dbReference type="FunFam" id="1.10.220.10:FF:000002">
    <property type="entry name" value="Annexin"/>
    <property type="match status" value="1"/>
</dbReference>
<dbReference type="PANTHER" id="PTHR10502">
    <property type="entry name" value="ANNEXIN"/>
    <property type="match status" value="1"/>
</dbReference>
<evidence type="ECO:0000256" key="5">
    <source>
        <dbReference type="RuleBase" id="RU003540"/>
    </source>
</evidence>
<organism evidence="6 7">
    <name type="scientific">Nicotiana tabacum</name>
    <name type="common">Common tobacco</name>
    <dbReference type="NCBI Taxonomy" id="4097"/>
    <lineage>
        <taxon>Eukaryota</taxon>
        <taxon>Viridiplantae</taxon>
        <taxon>Streptophyta</taxon>
        <taxon>Embryophyta</taxon>
        <taxon>Tracheophyta</taxon>
        <taxon>Spermatophyta</taxon>
        <taxon>Magnoliopsida</taxon>
        <taxon>eudicotyledons</taxon>
        <taxon>Gunneridae</taxon>
        <taxon>Pentapetalae</taxon>
        <taxon>asterids</taxon>
        <taxon>lamiids</taxon>
        <taxon>Solanales</taxon>
        <taxon>Solanaceae</taxon>
        <taxon>Nicotianoideae</taxon>
        <taxon>Nicotianeae</taxon>
        <taxon>Nicotiana</taxon>
    </lineage>
</organism>
<dbReference type="FunFam" id="1.10.220.10:FF:000001">
    <property type="entry name" value="Annexin"/>
    <property type="match status" value="1"/>
</dbReference>
<name>A0A1S4CGT8_TOBAC</name>
<dbReference type="GO" id="GO:0005509">
    <property type="term" value="F:calcium ion binding"/>
    <property type="evidence" value="ECO:0007669"/>
    <property type="project" value="InterPro"/>
</dbReference>
<dbReference type="Pfam" id="PF00191">
    <property type="entry name" value="Annexin"/>
    <property type="match status" value="4"/>
</dbReference>
<dbReference type="AlphaFoldDB" id="A0A1S4CGT8"/>
<dbReference type="GO" id="GO:0009414">
    <property type="term" value="P:response to water deprivation"/>
    <property type="evidence" value="ECO:0000318"/>
    <property type="project" value="GO_Central"/>
</dbReference>
<sequence length="352" mass="39777">MSAMAVKESKQTSISMKVARFGEALESAAGSQQCLELHPIFGQIPPSKATTQQLCLSPKQVGVRGFGCDTGSVINILAHRDATQRALIQQEYRVIYSEELNNRLSKELSGDTKRAFLLWMHDPAGRDATIVRKALSGDLRAATEVICSRTPSQIQYFKQIYYTMYGVYLEKDIESWASDDHKKLLLSYVRTIRYGGPEVDSVLAERDAKALYKAGEKRWGTDEKTFIRIFCESSSAHLAAVSYAYQSKYKNKLKKAVKSETSGLFRFALLTILRCAKNPARYFAKQLHKAMKGLGTNDATLIRIIITRAEIDMQYIKAEYRKKYKKCLNDAVYSETSGDYRTFLLDLLGPNY</sequence>
<dbReference type="PROSITE" id="PS51897">
    <property type="entry name" value="ANNEXIN_2"/>
    <property type="match status" value="4"/>
</dbReference>
<evidence type="ECO:0000313" key="6">
    <source>
        <dbReference type="Proteomes" id="UP000790787"/>
    </source>
</evidence>
<dbReference type="PROSITE" id="PS00223">
    <property type="entry name" value="ANNEXIN_1"/>
    <property type="match status" value="1"/>
</dbReference>
<dbReference type="SMART" id="SM00335">
    <property type="entry name" value="ANX"/>
    <property type="match status" value="4"/>
</dbReference>
<evidence type="ECO:0000256" key="2">
    <source>
        <dbReference type="ARBA" id="ARBA00022837"/>
    </source>
</evidence>
<keyword evidence="3 5" id="KW-0041">Annexin</keyword>
<reference evidence="6" key="1">
    <citation type="journal article" date="2014" name="Nat. Commun.">
        <title>The tobacco genome sequence and its comparison with those of tomato and potato.</title>
        <authorList>
            <person name="Sierro N."/>
            <person name="Battey J.N."/>
            <person name="Ouadi S."/>
            <person name="Bakaher N."/>
            <person name="Bovet L."/>
            <person name="Willig A."/>
            <person name="Goepfert S."/>
            <person name="Peitsch M.C."/>
            <person name="Ivanov N.V."/>
        </authorList>
    </citation>
    <scope>NUCLEOTIDE SEQUENCE [LARGE SCALE GENOMIC DNA]</scope>
</reference>
<dbReference type="RefSeq" id="XP_016500397.1">
    <property type="nucleotide sequence ID" value="XM_016644911.2"/>
</dbReference>
<dbReference type="SUPFAM" id="SSF47874">
    <property type="entry name" value="Annexin"/>
    <property type="match status" value="1"/>
</dbReference>
<dbReference type="Proteomes" id="UP000790787">
    <property type="component" value="Chromosome 16"/>
</dbReference>
<dbReference type="GeneID" id="107818860"/>
<dbReference type="GO" id="GO:0005886">
    <property type="term" value="C:plasma membrane"/>
    <property type="evidence" value="ECO:0000318"/>
    <property type="project" value="GO_Central"/>
</dbReference>
<gene>
    <name evidence="7" type="primary">LOC107818860</name>
</gene>
<dbReference type="STRING" id="4097.A0A1S4CGT8"/>
<evidence type="ECO:0000313" key="7">
    <source>
        <dbReference type="RefSeq" id="XP_016500397.1"/>
    </source>
</evidence>
<dbReference type="GO" id="GO:0005737">
    <property type="term" value="C:cytoplasm"/>
    <property type="evidence" value="ECO:0000318"/>
    <property type="project" value="GO_Central"/>
</dbReference>
<accession>A0A1S4CGT8</accession>
<reference evidence="7" key="2">
    <citation type="submission" date="2025-08" db="UniProtKB">
        <authorList>
            <consortium name="RefSeq"/>
        </authorList>
    </citation>
    <scope>IDENTIFICATION</scope>
    <source>
        <tissue evidence="7">Leaf</tissue>
    </source>
</reference>
<comment type="similarity">
    <text evidence="5">Belongs to the annexin family.</text>
</comment>
<dbReference type="GO" id="GO:0009408">
    <property type="term" value="P:response to heat"/>
    <property type="evidence" value="ECO:0000318"/>
    <property type="project" value="GO_Central"/>
</dbReference>
<dbReference type="GO" id="GO:0009409">
    <property type="term" value="P:response to cold"/>
    <property type="evidence" value="ECO:0000318"/>
    <property type="project" value="GO_Central"/>
</dbReference>
<dbReference type="InterPro" id="IPR018252">
    <property type="entry name" value="Annexin_repeat_CS"/>
</dbReference>
<dbReference type="Gene3D" id="1.10.220.10">
    <property type="entry name" value="Annexin"/>
    <property type="match status" value="4"/>
</dbReference>
<proteinExistence type="inferred from homology"/>
<dbReference type="SMR" id="A0A1S4CGT8"/>
<dbReference type="InterPro" id="IPR001464">
    <property type="entry name" value="Annexin"/>
</dbReference>
<dbReference type="RefSeq" id="XP_016500397.1">
    <property type="nucleotide sequence ID" value="XM_016644911.1"/>
</dbReference>
<dbReference type="KEGG" id="nta:107818860"/>
<keyword evidence="4 5" id="KW-0111">Calcium/phospholipid-binding</keyword>
<keyword evidence="2 5" id="KW-0106">Calcium</keyword>
<protein>
    <recommendedName>
        <fullName evidence="5">Annexin</fullName>
    </recommendedName>
</protein>
<dbReference type="PANTHER" id="PTHR10502:SF186">
    <property type="entry name" value="ANNEXIN"/>
    <property type="match status" value="1"/>
</dbReference>
<dbReference type="GO" id="GO:0005544">
    <property type="term" value="F:calcium-dependent phospholipid binding"/>
    <property type="evidence" value="ECO:0000318"/>
    <property type="project" value="GO_Central"/>
</dbReference>
<dbReference type="PRINTS" id="PR00196">
    <property type="entry name" value="ANNEXIN"/>
</dbReference>
<evidence type="ECO:0000256" key="3">
    <source>
        <dbReference type="ARBA" id="ARBA00023216"/>
    </source>
</evidence>
<evidence type="ECO:0000256" key="1">
    <source>
        <dbReference type="ARBA" id="ARBA00022737"/>
    </source>
</evidence>
<comment type="domain">
    <text evidence="5">A pair of annexin repeats may form one binding site for calcium and phospholipid.</text>
</comment>
<evidence type="ECO:0000256" key="4">
    <source>
        <dbReference type="ARBA" id="ARBA00023302"/>
    </source>
</evidence>
<dbReference type="GO" id="GO:0009651">
    <property type="term" value="P:response to salt stress"/>
    <property type="evidence" value="ECO:0000318"/>
    <property type="project" value="GO_Central"/>
</dbReference>
<keyword evidence="1 5" id="KW-0677">Repeat</keyword>
<dbReference type="InterPro" id="IPR018502">
    <property type="entry name" value="Annexin_repeat"/>
</dbReference>
<keyword evidence="6" id="KW-1185">Reference proteome</keyword>
<dbReference type="GO" id="GO:0001786">
    <property type="term" value="F:phosphatidylserine binding"/>
    <property type="evidence" value="ECO:0000318"/>
    <property type="project" value="GO_Central"/>
</dbReference>
<dbReference type="OrthoDB" id="37886at2759"/>
<dbReference type="InterPro" id="IPR037104">
    <property type="entry name" value="Annexin_sf"/>
</dbReference>
<dbReference type="PaxDb" id="4097-A0A1S4CGT8"/>